<protein>
    <recommendedName>
        <fullName evidence="4">Periplasmic protein</fullName>
    </recommendedName>
</protein>
<feature type="region of interest" description="Disordered" evidence="1">
    <location>
        <begin position="260"/>
        <end position="306"/>
    </location>
</feature>
<dbReference type="SUPFAM" id="SSF52096">
    <property type="entry name" value="ClpP/crotonase"/>
    <property type="match status" value="1"/>
</dbReference>
<evidence type="ECO:0000313" key="3">
    <source>
        <dbReference type="Proteomes" id="UP000057737"/>
    </source>
</evidence>
<accession>A0A109JMA8</accession>
<dbReference type="EMBL" id="LNCU01000089">
    <property type="protein sequence ID" value="KWV51429.1"/>
    <property type="molecule type" value="Genomic_DNA"/>
</dbReference>
<reference evidence="2 3" key="1">
    <citation type="submission" date="2015-11" db="EMBL/GenBank/DDBJ databases">
        <title>Draft Genome Sequence of the Strain BR 10303 (Bradyrhizobium sp.) isolated from nodules of Centrolobium paraense.</title>
        <authorList>
            <person name="Zelli J.E."/>
            <person name="Simoes-Araujo J.L."/>
            <person name="Barauna A.C."/>
            <person name="Silva K."/>
        </authorList>
    </citation>
    <scope>NUCLEOTIDE SEQUENCE [LARGE SCALE GENOMIC DNA]</scope>
    <source>
        <strain evidence="2 3">BR 10303</strain>
    </source>
</reference>
<evidence type="ECO:0000313" key="2">
    <source>
        <dbReference type="EMBL" id="KWV51429.1"/>
    </source>
</evidence>
<dbReference type="Gene3D" id="3.90.226.10">
    <property type="entry name" value="2-enoyl-CoA Hydratase, Chain A, domain 1"/>
    <property type="match status" value="1"/>
</dbReference>
<dbReference type="RefSeq" id="WP_066510828.1">
    <property type="nucleotide sequence ID" value="NZ_LNCU01000089.1"/>
</dbReference>
<proteinExistence type="predicted"/>
<name>A0A109JMA8_9BRAD</name>
<organism evidence="2 3">
    <name type="scientific">Bradyrhizobium macuxiense</name>
    <dbReference type="NCBI Taxonomy" id="1755647"/>
    <lineage>
        <taxon>Bacteria</taxon>
        <taxon>Pseudomonadati</taxon>
        <taxon>Pseudomonadota</taxon>
        <taxon>Alphaproteobacteria</taxon>
        <taxon>Hyphomicrobiales</taxon>
        <taxon>Nitrobacteraceae</taxon>
        <taxon>Bradyrhizobium</taxon>
    </lineage>
</organism>
<gene>
    <name evidence="2" type="ORF">AS156_12675</name>
</gene>
<keyword evidence="3" id="KW-1185">Reference proteome</keyword>
<dbReference type="Proteomes" id="UP000057737">
    <property type="component" value="Unassembled WGS sequence"/>
</dbReference>
<comment type="caution">
    <text evidence="2">The sequence shown here is derived from an EMBL/GenBank/DDBJ whole genome shotgun (WGS) entry which is preliminary data.</text>
</comment>
<evidence type="ECO:0000256" key="1">
    <source>
        <dbReference type="SAM" id="MobiDB-lite"/>
    </source>
</evidence>
<evidence type="ECO:0008006" key="4">
    <source>
        <dbReference type="Google" id="ProtNLM"/>
    </source>
</evidence>
<dbReference type="AlphaFoldDB" id="A0A109JMA8"/>
<dbReference type="OrthoDB" id="5936191at2"/>
<dbReference type="InterPro" id="IPR029045">
    <property type="entry name" value="ClpP/crotonase-like_dom_sf"/>
</dbReference>
<sequence length="306" mass="32395">MRLVRSLSLRGWALLGAVGLGIAVSGAASTVGNAAPVSSTLEERKLPMKFSWIACQPNCRGWVSAVGIITADSPKNFDDFARSHQLSGATIVLDSSGGSVNDAITLGRRFRSLGALTTVGTSIVSQTVQGDRASVLPDAYCESMCVFLLLSGKTRYVPPAAHVRVHQIWMGDRADDAKAASYTAQDLMIVERDIGRLAKYTFDMGGAGELLSLALSVPPWEDLHELSPAELRLTNLVTTDAVADVLPRQDDGVPVAEAKPKDRERFVSSAVDEGEVRPQTARATKTAEVVVPTGSTAAPAPVQPAQ</sequence>